<dbReference type="SUPFAM" id="SSF51735">
    <property type="entry name" value="NAD(P)-binding Rossmann-fold domains"/>
    <property type="match status" value="1"/>
</dbReference>
<dbReference type="GO" id="GO:0016491">
    <property type="term" value="F:oxidoreductase activity"/>
    <property type="evidence" value="ECO:0007669"/>
    <property type="project" value="UniProtKB-KW"/>
</dbReference>
<gene>
    <name evidence="2" type="ORF">LOAG_08821</name>
</gene>
<dbReference type="InParanoid" id="A0A1S0TUM8"/>
<keyword evidence="1" id="KW-0560">Oxidoreductase</keyword>
<dbReference type="PANTHER" id="PTHR43313:SF1">
    <property type="entry name" value="3BETA-HYDROXYSTEROID DEHYDROGENASE DHS-16"/>
    <property type="match status" value="1"/>
</dbReference>
<dbReference type="GO" id="GO:0008202">
    <property type="term" value="P:steroid metabolic process"/>
    <property type="evidence" value="ECO:0007669"/>
    <property type="project" value="TreeGrafter"/>
</dbReference>
<dbReference type="InterPro" id="IPR020904">
    <property type="entry name" value="Sc_DH/Rdtase_CS"/>
</dbReference>
<organism evidence="2">
    <name type="scientific">Loa loa</name>
    <name type="common">Eye worm</name>
    <name type="synonym">Filaria loa</name>
    <dbReference type="NCBI Taxonomy" id="7209"/>
    <lineage>
        <taxon>Eukaryota</taxon>
        <taxon>Metazoa</taxon>
        <taxon>Ecdysozoa</taxon>
        <taxon>Nematoda</taxon>
        <taxon>Chromadorea</taxon>
        <taxon>Rhabditida</taxon>
        <taxon>Spirurina</taxon>
        <taxon>Spiruromorpha</taxon>
        <taxon>Filarioidea</taxon>
        <taxon>Onchocercidae</taxon>
        <taxon>Loa</taxon>
    </lineage>
</organism>
<protein>
    <recommendedName>
        <fullName evidence="3">Oxidoreductase</fullName>
    </recommendedName>
</protein>
<dbReference type="PRINTS" id="PR00081">
    <property type="entry name" value="GDHRDH"/>
</dbReference>
<dbReference type="CTD" id="9946250"/>
<dbReference type="PROSITE" id="PS00061">
    <property type="entry name" value="ADH_SHORT"/>
    <property type="match status" value="1"/>
</dbReference>
<name>A0A1S0TUM8_LOALO</name>
<proteinExistence type="predicted"/>
<dbReference type="Pfam" id="PF00106">
    <property type="entry name" value="adh_short"/>
    <property type="match status" value="1"/>
</dbReference>
<dbReference type="GeneID" id="9946250"/>
<dbReference type="Gene3D" id="3.40.50.720">
    <property type="entry name" value="NAD(P)-binding Rossmann-like Domain"/>
    <property type="match status" value="1"/>
</dbReference>
<dbReference type="FunCoup" id="A0A1S0TUM8">
    <property type="interactions" value="49"/>
</dbReference>
<dbReference type="OrthoDB" id="2102561at2759"/>
<dbReference type="PANTHER" id="PTHR43313">
    <property type="entry name" value="SHORT-CHAIN DEHYDROGENASE/REDUCTASE FAMILY 9C"/>
    <property type="match status" value="1"/>
</dbReference>
<evidence type="ECO:0000256" key="1">
    <source>
        <dbReference type="ARBA" id="ARBA00023002"/>
    </source>
</evidence>
<accession>A0A1S0TUM8</accession>
<sequence>MLQVLLLIAALIFLYYGIRNFLETIQIANLNAKAVFITGCDSGFGYLLAIKCAENGLPTFAGCLTEHGMQAIEQIAKNTIGKLIPVQIDVTNEESVQNAVRSVEENLNPKLKLWALVNNAGSFGIYGYDDWCTVEEYAKDLNVNTLGVIRVTHAFMPLLKESRGRVIAITSVCGRLALAGIGPYTVSKFATEAYLNVLRQELREFGIHCAVLEPGRFRTGLMDKKAMIDRINYSWNRLDNARKAEYGGEAFKELYCDRSCEFFCDGASTSLNLVVDSYFHAITSHFPRYRYYIGMDSIYLIMIFIPIQIRDFLVCDFYRNVIGWPPKVFTSTFNLINNYSMLKDTIIDWCGKKFQRN</sequence>
<evidence type="ECO:0000313" key="2">
    <source>
        <dbReference type="EMBL" id="EFO19671.1"/>
    </source>
</evidence>
<dbReference type="InterPro" id="IPR002347">
    <property type="entry name" value="SDR_fam"/>
</dbReference>
<dbReference type="AlphaFoldDB" id="A0A1S0TUM8"/>
<dbReference type="InterPro" id="IPR036291">
    <property type="entry name" value="NAD(P)-bd_dom_sf"/>
</dbReference>
<dbReference type="OMA" id="RVTHAFM"/>
<dbReference type="KEGG" id="loa:LOAG_08821"/>
<evidence type="ECO:0008006" key="3">
    <source>
        <dbReference type="Google" id="ProtNLM"/>
    </source>
</evidence>
<dbReference type="EMBL" id="JH712232">
    <property type="protein sequence ID" value="EFO19671.1"/>
    <property type="molecule type" value="Genomic_DNA"/>
</dbReference>
<dbReference type="RefSeq" id="XP_003144399.1">
    <property type="nucleotide sequence ID" value="XM_003144351.2"/>
</dbReference>
<reference evidence="2" key="1">
    <citation type="submission" date="2012-04" db="EMBL/GenBank/DDBJ databases">
        <title>The Genome Sequence of Loa loa.</title>
        <authorList>
            <consortium name="The Broad Institute Genome Sequencing Platform"/>
            <consortium name="Broad Institute Genome Sequencing Center for Infectious Disease"/>
            <person name="Nutman T.B."/>
            <person name="Fink D.L."/>
            <person name="Russ C."/>
            <person name="Young S."/>
            <person name="Zeng Q."/>
            <person name="Gargeya S."/>
            <person name="Alvarado L."/>
            <person name="Berlin A."/>
            <person name="Chapman S.B."/>
            <person name="Chen Z."/>
            <person name="Freedman E."/>
            <person name="Gellesch M."/>
            <person name="Goldberg J."/>
            <person name="Griggs A."/>
            <person name="Gujja S."/>
            <person name="Heilman E.R."/>
            <person name="Heiman D."/>
            <person name="Howarth C."/>
            <person name="Mehta T."/>
            <person name="Neiman D."/>
            <person name="Pearson M."/>
            <person name="Roberts A."/>
            <person name="Saif S."/>
            <person name="Shea T."/>
            <person name="Shenoy N."/>
            <person name="Sisk P."/>
            <person name="Stolte C."/>
            <person name="Sykes S."/>
            <person name="White J."/>
            <person name="Yandava C."/>
            <person name="Haas B."/>
            <person name="Henn M.R."/>
            <person name="Nusbaum C."/>
            <person name="Birren B."/>
        </authorList>
    </citation>
    <scope>NUCLEOTIDE SEQUENCE [LARGE SCALE GENOMIC DNA]</scope>
</reference>